<feature type="transmembrane region" description="Helical" evidence="1">
    <location>
        <begin position="79"/>
        <end position="98"/>
    </location>
</feature>
<keyword evidence="1" id="KW-0472">Membrane</keyword>
<evidence type="ECO:0000313" key="2">
    <source>
        <dbReference type="EMBL" id="SNC73452.1"/>
    </source>
</evidence>
<gene>
    <name evidence="2" type="ORF">SAMN05445756_1972</name>
</gene>
<name>A0A212U5B8_9MICO</name>
<feature type="transmembrane region" description="Helical" evidence="1">
    <location>
        <begin position="189"/>
        <end position="209"/>
    </location>
</feature>
<evidence type="ECO:0000313" key="3">
    <source>
        <dbReference type="Proteomes" id="UP000198122"/>
    </source>
</evidence>
<dbReference type="RefSeq" id="WP_143469602.1">
    <property type="nucleotide sequence ID" value="NZ_FYEZ01000003.1"/>
</dbReference>
<evidence type="ECO:0000256" key="1">
    <source>
        <dbReference type="SAM" id="Phobius"/>
    </source>
</evidence>
<dbReference type="AlphaFoldDB" id="A0A212U5B8"/>
<dbReference type="EMBL" id="FYEZ01000003">
    <property type="protein sequence ID" value="SNC73452.1"/>
    <property type="molecule type" value="Genomic_DNA"/>
</dbReference>
<organism evidence="2 3">
    <name type="scientific">Kytococcus aerolatus</name>
    <dbReference type="NCBI Taxonomy" id="592308"/>
    <lineage>
        <taxon>Bacteria</taxon>
        <taxon>Bacillati</taxon>
        <taxon>Actinomycetota</taxon>
        <taxon>Actinomycetes</taxon>
        <taxon>Micrococcales</taxon>
        <taxon>Kytococcaceae</taxon>
        <taxon>Kytococcus</taxon>
    </lineage>
</organism>
<sequence>MPRSDLRRLVAPAVGAGLSMALYLGLRPYGDQSDDPVQVAEAFASVAWVGSHLGGMAALASVGRLALRTADLLPGALARAGRWSGLAGAVLVMPYYGAETFSLHVIGRQAAAGALSPEEVVVLAEQIRSEPVAMSLFGAGLVLLAVAGVLVGAAWHRSLAGPRRWAAWPLAVMVALVLPQYYLPGPLRVVFGVVFALAALGLAATALGAGRRAHPLR</sequence>
<keyword evidence="1" id="KW-1133">Transmembrane helix</keyword>
<feature type="transmembrane region" description="Helical" evidence="1">
    <location>
        <begin position="165"/>
        <end position="183"/>
    </location>
</feature>
<proteinExistence type="predicted"/>
<feature type="transmembrane region" description="Helical" evidence="1">
    <location>
        <begin position="9"/>
        <end position="26"/>
    </location>
</feature>
<accession>A0A212U5B8</accession>
<dbReference type="Proteomes" id="UP000198122">
    <property type="component" value="Unassembled WGS sequence"/>
</dbReference>
<feature type="transmembrane region" description="Helical" evidence="1">
    <location>
        <begin position="132"/>
        <end position="153"/>
    </location>
</feature>
<dbReference type="OrthoDB" id="8224664at2"/>
<reference evidence="2 3" key="1">
    <citation type="submission" date="2017-06" db="EMBL/GenBank/DDBJ databases">
        <authorList>
            <person name="Kim H.J."/>
            <person name="Triplett B.A."/>
        </authorList>
    </citation>
    <scope>NUCLEOTIDE SEQUENCE [LARGE SCALE GENOMIC DNA]</scope>
    <source>
        <strain evidence="2 3">DSM 22179</strain>
    </source>
</reference>
<feature type="transmembrane region" description="Helical" evidence="1">
    <location>
        <begin position="46"/>
        <end position="67"/>
    </location>
</feature>
<keyword evidence="1" id="KW-0812">Transmembrane</keyword>
<keyword evidence="3" id="KW-1185">Reference proteome</keyword>
<protein>
    <submittedName>
        <fullName evidence="2">Uncharacterized protein</fullName>
    </submittedName>
</protein>